<name>A0DMN8_PARTE</name>
<protein>
    <recommendedName>
        <fullName evidence="4">Mini antigen</fullName>
    </recommendedName>
</protein>
<evidence type="ECO:0000256" key="1">
    <source>
        <dbReference type="SAM" id="SignalP"/>
    </source>
</evidence>
<gene>
    <name evidence="2" type="ORF">GSPATT00018509001</name>
</gene>
<dbReference type="GeneID" id="5037488"/>
<sequence>MGKSHLKIYTILMISNVCSIAIGQIFVKFQDTCACEQLLYEEECKADRICNYSNDKCQTIQCNLLPAKDCGYNDNCALVNNTCVDFKSCASHNATTEDACESLNHNCYFDDDQNTCEEPQIFNMGTCSEDLFSICLVANEGLCFRKNGVCQEMKVCEDVIPMSLQCIAAFPACEKGNDKCVSHFQCSQSEWLDCRIAKENINGDRYKLCMRGPNGCVNFDPNQQTKESCWKNSTAFYHWDGQGCSRCSWASIMKSVLFVAFLILSI</sequence>
<dbReference type="KEGG" id="ptm:GSPATT00018509001"/>
<proteinExistence type="predicted"/>
<dbReference type="HOGENOM" id="CLU_991945_0_0_1"/>
<reference evidence="2 3" key="1">
    <citation type="journal article" date="2006" name="Nature">
        <title>Global trends of whole-genome duplications revealed by the ciliate Paramecium tetraurelia.</title>
        <authorList>
            <consortium name="Genoscope"/>
            <person name="Aury J.-M."/>
            <person name="Jaillon O."/>
            <person name="Duret L."/>
            <person name="Noel B."/>
            <person name="Jubin C."/>
            <person name="Porcel B.M."/>
            <person name="Segurens B."/>
            <person name="Daubin V."/>
            <person name="Anthouard V."/>
            <person name="Aiach N."/>
            <person name="Arnaiz O."/>
            <person name="Billaut A."/>
            <person name="Beisson J."/>
            <person name="Blanc I."/>
            <person name="Bouhouche K."/>
            <person name="Camara F."/>
            <person name="Duharcourt S."/>
            <person name="Guigo R."/>
            <person name="Gogendeau D."/>
            <person name="Katinka M."/>
            <person name="Keller A.-M."/>
            <person name="Kissmehl R."/>
            <person name="Klotz C."/>
            <person name="Koll F."/>
            <person name="Le Moue A."/>
            <person name="Lepere C."/>
            <person name="Malinsky S."/>
            <person name="Nowacki M."/>
            <person name="Nowak J.K."/>
            <person name="Plattner H."/>
            <person name="Poulain J."/>
            <person name="Ruiz F."/>
            <person name="Serrano V."/>
            <person name="Zagulski M."/>
            <person name="Dessen P."/>
            <person name="Betermier M."/>
            <person name="Weissenbach J."/>
            <person name="Scarpelli C."/>
            <person name="Schachter V."/>
            <person name="Sperling L."/>
            <person name="Meyer E."/>
            <person name="Cohen J."/>
            <person name="Wincker P."/>
        </authorList>
    </citation>
    <scope>NUCLEOTIDE SEQUENCE [LARGE SCALE GENOMIC DNA]</scope>
    <source>
        <strain evidence="2 3">Stock d4-2</strain>
    </source>
</reference>
<organism evidence="2 3">
    <name type="scientific">Paramecium tetraurelia</name>
    <dbReference type="NCBI Taxonomy" id="5888"/>
    <lineage>
        <taxon>Eukaryota</taxon>
        <taxon>Sar</taxon>
        <taxon>Alveolata</taxon>
        <taxon>Ciliophora</taxon>
        <taxon>Intramacronucleata</taxon>
        <taxon>Oligohymenophorea</taxon>
        <taxon>Peniculida</taxon>
        <taxon>Parameciidae</taxon>
        <taxon>Paramecium</taxon>
    </lineage>
</organism>
<dbReference type="InParanoid" id="A0DMN8"/>
<dbReference type="Proteomes" id="UP000000600">
    <property type="component" value="Unassembled WGS sequence"/>
</dbReference>
<dbReference type="EMBL" id="CT868507">
    <property type="protein sequence ID" value="CAK84305.1"/>
    <property type="molecule type" value="Genomic_DNA"/>
</dbReference>
<evidence type="ECO:0008006" key="4">
    <source>
        <dbReference type="Google" id="ProtNLM"/>
    </source>
</evidence>
<evidence type="ECO:0000313" key="3">
    <source>
        <dbReference type="Proteomes" id="UP000000600"/>
    </source>
</evidence>
<accession>A0DMN8</accession>
<keyword evidence="3" id="KW-1185">Reference proteome</keyword>
<dbReference type="OrthoDB" id="295512at2759"/>
<dbReference type="AlphaFoldDB" id="A0DMN8"/>
<keyword evidence="1" id="KW-0732">Signal</keyword>
<dbReference type="RefSeq" id="XP_001451702.1">
    <property type="nucleotide sequence ID" value="XM_001451665.1"/>
</dbReference>
<dbReference type="OMA" id="LDCRIAK"/>
<feature type="chain" id="PRO_5002623917" description="Mini antigen" evidence="1">
    <location>
        <begin position="24"/>
        <end position="266"/>
    </location>
</feature>
<feature type="signal peptide" evidence="1">
    <location>
        <begin position="1"/>
        <end position="23"/>
    </location>
</feature>
<evidence type="ECO:0000313" key="2">
    <source>
        <dbReference type="EMBL" id="CAK84305.1"/>
    </source>
</evidence>